<organism evidence="1 2">
    <name type="scientific">candidate division CSSED10-310 bacterium</name>
    <dbReference type="NCBI Taxonomy" id="2855610"/>
    <lineage>
        <taxon>Bacteria</taxon>
        <taxon>Bacteria division CSSED10-310</taxon>
    </lineage>
</organism>
<proteinExistence type="predicted"/>
<protein>
    <submittedName>
        <fullName evidence="1">Uncharacterized protein</fullName>
    </submittedName>
</protein>
<sequence length="179" mass="21168">MIHLESDNIHLDQGRAQAHVAARARWKKHDRLIVDLYDLDSLTHPKDHLGWWLFHFQKKLTGEIIFDFTTIGQHSVKLRKEGQIVPADDCWFNPEYRFSPVQDLHLVIRDVDNRVIEIETYQLTNDDPSVLKNFYNTLYTTDGYKTVGNTFLETLHHFKLRLLRDIFNTVLQNARQVLD</sequence>
<gene>
    <name evidence="1" type="ORF">ACFL27_17925</name>
</gene>
<name>A0ABV6Z163_UNCC1</name>
<accession>A0ABV6Z163</accession>
<feature type="non-terminal residue" evidence="1">
    <location>
        <position position="179"/>
    </location>
</feature>
<reference evidence="1 2" key="1">
    <citation type="submission" date="2024-09" db="EMBL/GenBank/DDBJ databases">
        <title>Laminarin stimulates single cell rates of sulfate reduction while oxygen inhibits transcriptomic activity in coastal marine sediment.</title>
        <authorList>
            <person name="Lindsay M."/>
            <person name="Orcutt B."/>
            <person name="Emerson D."/>
            <person name="Stepanauskas R."/>
            <person name="D'Angelo T."/>
        </authorList>
    </citation>
    <scope>NUCLEOTIDE SEQUENCE [LARGE SCALE GENOMIC DNA]</scope>
    <source>
        <strain evidence="1">SAG AM-311-K15</strain>
    </source>
</reference>
<keyword evidence="2" id="KW-1185">Reference proteome</keyword>
<evidence type="ECO:0000313" key="1">
    <source>
        <dbReference type="EMBL" id="MFC1852076.1"/>
    </source>
</evidence>
<dbReference type="Proteomes" id="UP001594351">
    <property type="component" value="Unassembled WGS sequence"/>
</dbReference>
<dbReference type="EMBL" id="JBHPBY010000262">
    <property type="protein sequence ID" value="MFC1852076.1"/>
    <property type="molecule type" value="Genomic_DNA"/>
</dbReference>
<comment type="caution">
    <text evidence="1">The sequence shown here is derived from an EMBL/GenBank/DDBJ whole genome shotgun (WGS) entry which is preliminary data.</text>
</comment>
<evidence type="ECO:0000313" key="2">
    <source>
        <dbReference type="Proteomes" id="UP001594351"/>
    </source>
</evidence>